<dbReference type="FunFam" id="3.40.50.300:FF:000134">
    <property type="entry name" value="Iron-enterobactin ABC transporter ATP-binding protein"/>
    <property type="match status" value="1"/>
</dbReference>
<keyword evidence="6" id="KW-1185">Reference proteome</keyword>
<dbReference type="Proteomes" id="UP000195918">
    <property type="component" value="Unassembled WGS sequence"/>
</dbReference>
<dbReference type="Gene3D" id="3.40.50.300">
    <property type="entry name" value="P-loop containing nucleotide triphosphate hydrolases"/>
    <property type="match status" value="1"/>
</dbReference>
<dbReference type="RefSeq" id="WP_086952018.1">
    <property type="nucleotide sequence ID" value="NZ_FWFD01000015.1"/>
</dbReference>
<evidence type="ECO:0000313" key="5">
    <source>
        <dbReference type="EMBL" id="SLM86387.1"/>
    </source>
</evidence>
<keyword evidence="1" id="KW-0813">Transport</keyword>
<dbReference type="GO" id="GO:0016887">
    <property type="term" value="F:ATP hydrolysis activity"/>
    <property type="evidence" value="ECO:0007669"/>
    <property type="project" value="InterPro"/>
</dbReference>
<evidence type="ECO:0000313" key="6">
    <source>
        <dbReference type="Proteomes" id="UP000195918"/>
    </source>
</evidence>
<dbReference type="AlphaFoldDB" id="A0A1X6WQ48"/>
<dbReference type="PROSITE" id="PS00211">
    <property type="entry name" value="ABC_TRANSPORTER_1"/>
    <property type="match status" value="1"/>
</dbReference>
<protein>
    <submittedName>
        <fullName evidence="5">Vitamin B12 ABC transporter, ATPase component BtuD</fullName>
    </submittedName>
</protein>
<evidence type="ECO:0000259" key="4">
    <source>
        <dbReference type="PROSITE" id="PS50893"/>
    </source>
</evidence>
<dbReference type="InterPro" id="IPR027417">
    <property type="entry name" value="P-loop_NTPase"/>
</dbReference>
<evidence type="ECO:0000256" key="1">
    <source>
        <dbReference type="ARBA" id="ARBA00022448"/>
    </source>
</evidence>
<keyword evidence="2" id="KW-0547">Nucleotide-binding</keyword>
<dbReference type="PROSITE" id="PS50893">
    <property type="entry name" value="ABC_TRANSPORTER_2"/>
    <property type="match status" value="1"/>
</dbReference>
<dbReference type="OrthoDB" id="9787851at2"/>
<keyword evidence="3" id="KW-0067">ATP-binding</keyword>
<reference evidence="6" key="1">
    <citation type="submission" date="2017-02" db="EMBL/GenBank/DDBJ databases">
        <authorList>
            <person name="Dridi B."/>
        </authorList>
    </citation>
    <scope>NUCLEOTIDE SEQUENCE [LARGE SCALE GENOMIC DNA]</scope>
    <source>
        <strain evidence="6">bH819</strain>
    </source>
</reference>
<dbReference type="PANTHER" id="PTHR42794:SF2">
    <property type="entry name" value="ABC TRANSPORTER ATP-BINDING PROTEIN"/>
    <property type="match status" value="1"/>
</dbReference>
<dbReference type="GO" id="GO:0005524">
    <property type="term" value="F:ATP binding"/>
    <property type="evidence" value="ECO:0007669"/>
    <property type="project" value="UniProtKB-KW"/>
</dbReference>
<dbReference type="PANTHER" id="PTHR42794">
    <property type="entry name" value="HEMIN IMPORT ATP-BINDING PROTEIN HMUV"/>
    <property type="match status" value="1"/>
</dbReference>
<organism evidence="5 6">
    <name type="scientific">Vagococcus fluvialis bH819</name>
    <dbReference type="NCBI Taxonomy" id="1255619"/>
    <lineage>
        <taxon>Bacteria</taxon>
        <taxon>Bacillati</taxon>
        <taxon>Bacillota</taxon>
        <taxon>Bacilli</taxon>
        <taxon>Lactobacillales</taxon>
        <taxon>Enterococcaceae</taxon>
        <taxon>Vagococcus</taxon>
    </lineage>
</organism>
<dbReference type="InterPro" id="IPR003593">
    <property type="entry name" value="AAA+_ATPase"/>
</dbReference>
<name>A0A1X6WQ48_9ENTE</name>
<evidence type="ECO:0000256" key="2">
    <source>
        <dbReference type="ARBA" id="ARBA00022741"/>
    </source>
</evidence>
<feature type="domain" description="ABC transporter" evidence="4">
    <location>
        <begin position="3"/>
        <end position="235"/>
    </location>
</feature>
<dbReference type="SMART" id="SM00382">
    <property type="entry name" value="AAA"/>
    <property type="match status" value="1"/>
</dbReference>
<sequence length="252" mass="28596">MKYDINHLNVTLNNNSILKEITLQLPVNHFIGIIGPNGSGKSTLLKVLYKGIREYSGKVIFSGKDLKEWKIKDIAKENAVVAQLNEVNFNFTVLDIVLMGREPHKEWWQMTDQKDMESALDSLEKVGMTKFKDSFFSYLSGGEKQRVILARALAQQADCLILDEPTNHLDVKNQLEFLSLVRNLNLTVISVIHDLNLAANYCDLLYVMKEGQVCLSGTPEKVLTVDNIKTVFEVDSYVTHVDEQLQICYKIS</sequence>
<gene>
    <name evidence="5" type="ORF">FM121_09870</name>
</gene>
<dbReference type="CDD" id="cd03214">
    <property type="entry name" value="ABC_Iron-Siderophores_B12_Hemin"/>
    <property type="match status" value="1"/>
</dbReference>
<dbReference type="EMBL" id="FWFD01000015">
    <property type="protein sequence ID" value="SLM86387.1"/>
    <property type="molecule type" value="Genomic_DNA"/>
</dbReference>
<proteinExistence type="predicted"/>
<accession>A0A1X6WQ48</accession>
<dbReference type="SUPFAM" id="SSF52540">
    <property type="entry name" value="P-loop containing nucleoside triphosphate hydrolases"/>
    <property type="match status" value="1"/>
</dbReference>
<evidence type="ECO:0000256" key="3">
    <source>
        <dbReference type="ARBA" id="ARBA00022840"/>
    </source>
</evidence>
<dbReference type="InterPro" id="IPR003439">
    <property type="entry name" value="ABC_transporter-like_ATP-bd"/>
</dbReference>
<dbReference type="Pfam" id="PF00005">
    <property type="entry name" value="ABC_tran"/>
    <property type="match status" value="1"/>
</dbReference>
<dbReference type="InterPro" id="IPR017871">
    <property type="entry name" value="ABC_transporter-like_CS"/>
</dbReference>